<gene>
    <name evidence="8" type="ordered locus">CSE_15200</name>
</gene>
<feature type="transmembrane region" description="Helical" evidence="7">
    <location>
        <begin position="95"/>
        <end position="122"/>
    </location>
</feature>
<keyword evidence="5 7" id="KW-1133">Transmembrane helix</keyword>
<keyword evidence="2" id="KW-0813">Transport</keyword>
<dbReference type="RefSeq" id="WP_014454041.1">
    <property type="nucleotide sequence ID" value="NC_017096.1"/>
</dbReference>
<dbReference type="PANTHER" id="PTHR11706:SF33">
    <property type="entry name" value="NATURAL RESISTANCE-ASSOCIATED MACROPHAGE PROTEIN 2"/>
    <property type="match status" value="1"/>
</dbReference>
<dbReference type="InterPro" id="IPR001046">
    <property type="entry name" value="NRAMP_fam"/>
</dbReference>
<dbReference type="KEGG" id="cex:CSE_15200"/>
<feature type="transmembrane region" description="Helical" evidence="7">
    <location>
        <begin position="158"/>
        <end position="177"/>
    </location>
</feature>
<dbReference type="Proteomes" id="UP000004793">
    <property type="component" value="Chromosome"/>
</dbReference>
<feature type="transmembrane region" description="Helical" evidence="7">
    <location>
        <begin position="20"/>
        <end position="42"/>
    </location>
</feature>
<evidence type="ECO:0000256" key="2">
    <source>
        <dbReference type="ARBA" id="ARBA00022448"/>
    </source>
</evidence>
<feature type="transmembrane region" description="Helical" evidence="7">
    <location>
        <begin position="286"/>
        <end position="319"/>
    </location>
</feature>
<dbReference type="GO" id="GO:0005886">
    <property type="term" value="C:plasma membrane"/>
    <property type="evidence" value="ECO:0007669"/>
    <property type="project" value="TreeGrafter"/>
</dbReference>
<feature type="transmembrane region" description="Helical" evidence="7">
    <location>
        <begin position="396"/>
        <end position="416"/>
    </location>
</feature>
<organism evidence="8 9">
    <name type="scientific">Caldisericum exile (strain DSM 21853 / NBRC 104410 / AZM16c01)</name>
    <dbReference type="NCBI Taxonomy" id="511051"/>
    <lineage>
        <taxon>Bacteria</taxon>
        <taxon>Pseudomonadati</taxon>
        <taxon>Caldisericota/Cryosericota group</taxon>
        <taxon>Caldisericota</taxon>
        <taxon>Caldisericia</taxon>
        <taxon>Caldisericales</taxon>
        <taxon>Caldisericaceae</taxon>
        <taxon>Caldisericum</taxon>
    </lineage>
</organism>
<feature type="transmembrane region" description="Helical" evidence="7">
    <location>
        <begin position="54"/>
        <end position="83"/>
    </location>
</feature>
<evidence type="ECO:0000313" key="8">
    <source>
        <dbReference type="EMBL" id="BAL81646.1"/>
    </source>
</evidence>
<dbReference type="GO" id="GO:0005384">
    <property type="term" value="F:manganese ion transmembrane transporter activity"/>
    <property type="evidence" value="ECO:0007669"/>
    <property type="project" value="TreeGrafter"/>
</dbReference>
<evidence type="ECO:0000256" key="5">
    <source>
        <dbReference type="ARBA" id="ARBA00022989"/>
    </source>
</evidence>
<accession>A0A7U6GFV4</accession>
<dbReference type="GO" id="GO:0015293">
    <property type="term" value="F:symporter activity"/>
    <property type="evidence" value="ECO:0007669"/>
    <property type="project" value="UniProtKB-KW"/>
</dbReference>
<sequence length="419" mass="45885">MENLKRLFKNHKPRLEAFEILKYIGPGFLVTVGFIDPGNWASNVAAGSMFGHKLLWMVTLSTLMLIILQHNAAHLGIVTGLCLAESINKFYRKPIAKFLLITAYLATISTALAEVLGASIGLKMLFKIPIKLGAMLTSALVIFLILTNSYKKIERIVIGFVSLIGLSFLIELFMVGVDVKSVFVGWFVPSIPKGSELIVMSVLGAVVMPHNLFLHSEIIQSRQWNLKDESVIQKQLSFEFLDTIFSMFVGFLINSSMIIVASQVFFKYGLKVSELETAQATLKPLLGNFASIVFAVALLFSGVSSSITASISSGIIVAGASNEPFDVKDNHSKVGIISSLLFATLIIFFLKDTFRGLIISQVILSIQLPFTILGQITLTASPVVMGKYKNHGIEKVLLILTFVIVTILNVLLLLNIGKI</sequence>
<keyword evidence="4" id="KW-0769">Symport</keyword>
<dbReference type="NCBIfam" id="NF037982">
    <property type="entry name" value="Nramp_1"/>
    <property type="match status" value="1"/>
</dbReference>
<protein>
    <submittedName>
        <fullName evidence="8">Manganese transport protein</fullName>
    </submittedName>
</protein>
<dbReference type="OrthoDB" id="9787548at2"/>
<feature type="transmembrane region" description="Helical" evidence="7">
    <location>
        <begin position="240"/>
        <end position="266"/>
    </location>
</feature>
<dbReference type="PANTHER" id="PTHR11706">
    <property type="entry name" value="SOLUTE CARRIER PROTEIN FAMILY 11 MEMBER"/>
    <property type="match status" value="1"/>
</dbReference>
<proteinExistence type="predicted"/>
<name>A0A7U6GFV4_CALEA</name>
<evidence type="ECO:0000256" key="1">
    <source>
        <dbReference type="ARBA" id="ARBA00004141"/>
    </source>
</evidence>
<feature type="transmembrane region" description="Helical" evidence="7">
    <location>
        <begin position="331"/>
        <end position="350"/>
    </location>
</feature>
<evidence type="ECO:0000256" key="3">
    <source>
        <dbReference type="ARBA" id="ARBA00022692"/>
    </source>
</evidence>
<dbReference type="Pfam" id="PF01566">
    <property type="entry name" value="Nramp"/>
    <property type="match status" value="1"/>
</dbReference>
<dbReference type="GO" id="GO:0015086">
    <property type="term" value="F:cadmium ion transmembrane transporter activity"/>
    <property type="evidence" value="ECO:0007669"/>
    <property type="project" value="TreeGrafter"/>
</dbReference>
<dbReference type="PRINTS" id="PR00447">
    <property type="entry name" value="NATRESASSCMP"/>
</dbReference>
<evidence type="ECO:0000256" key="4">
    <source>
        <dbReference type="ARBA" id="ARBA00022847"/>
    </source>
</evidence>
<evidence type="ECO:0000256" key="7">
    <source>
        <dbReference type="SAM" id="Phobius"/>
    </source>
</evidence>
<evidence type="ECO:0000313" key="9">
    <source>
        <dbReference type="Proteomes" id="UP000004793"/>
    </source>
</evidence>
<keyword evidence="9" id="KW-1185">Reference proteome</keyword>
<comment type="subcellular location">
    <subcellularLocation>
        <location evidence="1">Membrane</location>
        <topology evidence="1">Multi-pass membrane protein</topology>
    </subcellularLocation>
</comment>
<dbReference type="AlphaFoldDB" id="A0A7U6GFV4"/>
<keyword evidence="3 7" id="KW-0812">Transmembrane</keyword>
<dbReference type="EMBL" id="AP012051">
    <property type="protein sequence ID" value="BAL81646.1"/>
    <property type="molecule type" value="Genomic_DNA"/>
</dbReference>
<feature type="transmembrane region" description="Helical" evidence="7">
    <location>
        <begin position="128"/>
        <end position="146"/>
    </location>
</feature>
<keyword evidence="6 7" id="KW-0472">Membrane</keyword>
<feature type="transmembrane region" description="Helical" evidence="7">
    <location>
        <begin position="362"/>
        <end position="384"/>
    </location>
</feature>
<evidence type="ECO:0000256" key="6">
    <source>
        <dbReference type="ARBA" id="ARBA00023136"/>
    </source>
</evidence>
<dbReference type="GO" id="GO:0034755">
    <property type="term" value="P:iron ion transmembrane transport"/>
    <property type="evidence" value="ECO:0007669"/>
    <property type="project" value="TreeGrafter"/>
</dbReference>
<reference evidence="8 9" key="1">
    <citation type="submission" date="2011-01" db="EMBL/GenBank/DDBJ databases">
        <title>Whole genome sequence of Caldisericum exile AZM16c01.</title>
        <authorList>
            <person name="Narita-Yamada S."/>
            <person name="Kawakoshi A."/>
            <person name="Nakamura S."/>
            <person name="Sasagawa M."/>
            <person name="Fukada J."/>
            <person name="Sekine M."/>
            <person name="Kato Y."/>
            <person name="Fukai R."/>
            <person name="Sasaki K."/>
            <person name="Hanamaki A."/>
            <person name="Narita H."/>
            <person name="Konno Y."/>
            <person name="Mori K."/>
            <person name="Yamazaki S."/>
            <person name="Suzuki K."/>
            <person name="Fujita N."/>
        </authorList>
    </citation>
    <scope>NUCLEOTIDE SEQUENCE [LARGE SCALE GENOMIC DNA]</scope>
    <source>
        <strain evidence="9">DSM 21853 / NBRC 104410 / AZM16c01</strain>
    </source>
</reference>